<dbReference type="Gene3D" id="1.10.10.60">
    <property type="entry name" value="Homeodomain-like"/>
    <property type="match status" value="2"/>
</dbReference>
<dbReference type="PRINTS" id="PR00032">
    <property type="entry name" value="HTHARAC"/>
</dbReference>
<reference evidence="6" key="1">
    <citation type="journal article" date="2019" name="Int. J. Syst. Evol. Microbiol.">
        <title>The Global Catalogue of Microorganisms (GCM) 10K type strain sequencing project: providing services to taxonomists for standard genome sequencing and annotation.</title>
        <authorList>
            <consortium name="The Broad Institute Genomics Platform"/>
            <consortium name="The Broad Institute Genome Sequencing Center for Infectious Disease"/>
            <person name="Wu L."/>
            <person name="Ma J."/>
        </authorList>
    </citation>
    <scope>NUCLEOTIDE SEQUENCE [LARGE SCALE GENOMIC DNA]</scope>
    <source>
        <strain evidence="6">CGMCC 1.19032</strain>
    </source>
</reference>
<evidence type="ECO:0000313" key="6">
    <source>
        <dbReference type="Proteomes" id="UP001595969"/>
    </source>
</evidence>
<sequence length="261" mass="30798">MIQIFDGGIHTKHNRGFIMKRKHGLPEFLLLFIKSEAVFILNGIKTIVAPPSIVLINQKTAYEYANPNGAYIDSWLHFNLNNKTDFPSLDILGNQFFTCRKIPQLETYLEKILWEKEYASTTFKEKNIELLFQLLVNNLVDAYEQKDHLIHNHPYYYSFQELRLKIQVNPTIALSANELANTLKISVSHFHHLYKAFFQTTFKNDFIRFRIEYVKKMLITTDLTIEEIMIVCGYQTAVHFYRQFKQITGTTPSEYRKNNER</sequence>
<dbReference type="PANTHER" id="PTHR43280:SF2">
    <property type="entry name" value="HTH-TYPE TRANSCRIPTIONAL REGULATOR EXSA"/>
    <property type="match status" value="1"/>
</dbReference>
<dbReference type="InterPro" id="IPR037923">
    <property type="entry name" value="HTH-like"/>
</dbReference>
<dbReference type="SMART" id="SM00342">
    <property type="entry name" value="HTH_ARAC"/>
    <property type="match status" value="1"/>
</dbReference>
<proteinExistence type="predicted"/>
<dbReference type="Pfam" id="PF12833">
    <property type="entry name" value="HTH_18"/>
    <property type="match status" value="1"/>
</dbReference>
<name>A0ABV9MUR6_9ENTE</name>
<evidence type="ECO:0000256" key="3">
    <source>
        <dbReference type="ARBA" id="ARBA00023163"/>
    </source>
</evidence>
<dbReference type="SUPFAM" id="SSF46689">
    <property type="entry name" value="Homeodomain-like"/>
    <property type="match status" value="1"/>
</dbReference>
<comment type="caution">
    <text evidence="5">The sequence shown here is derived from an EMBL/GenBank/DDBJ whole genome shotgun (WGS) entry which is preliminary data.</text>
</comment>
<evidence type="ECO:0000259" key="4">
    <source>
        <dbReference type="PROSITE" id="PS01124"/>
    </source>
</evidence>
<evidence type="ECO:0000256" key="1">
    <source>
        <dbReference type="ARBA" id="ARBA00023015"/>
    </source>
</evidence>
<keyword evidence="3" id="KW-0804">Transcription</keyword>
<keyword evidence="1" id="KW-0805">Transcription regulation</keyword>
<dbReference type="InterPro" id="IPR020449">
    <property type="entry name" value="Tscrpt_reg_AraC-type_HTH"/>
</dbReference>
<evidence type="ECO:0000256" key="2">
    <source>
        <dbReference type="ARBA" id="ARBA00023125"/>
    </source>
</evidence>
<dbReference type="EMBL" id="JBHSGS010000007">
    <property type="protein sequence ID" value="MFC4718363.1"/>
    <property type="molecule type" value="Genomic_DNA"/>
</dbReference>
<keyword evidence="2" id="KW-0238">DNA-binding</keyword>
<organism evidence="5 6">
    <name type="scientific">Enterococcus lemanii</name>
    <dbReference type="NCBI Taxonomy" id="1159752"/>
    <lineage>
        <taxon>Bacteria</taxon>
        <taxon>Bacillati</taxon>
        <taxon>Bacillota</taxon>
        <taxon>Bacilli</taxon>
        <taxon>Lactobacillales</taxon>
        <taxon>Enterococcaceae</taxon>
        <taxon>Enterococcus</taxon>
    </lineage>
</organism>
<dbReference type="InterPro" id="IPR018060">
    <property type="entry name" value="HTH_AraC"/>
</dbReference>
<dbReference type="SUPFAM" id="SSF51215">
    <property type="entry name" value="Regulatory protein AraC"/>
    <property type="match status" value="1"/>
</dbReference>
<dbReference type="PANTHER" id="PTHR43280">
    <property type="entry name" value="ARAC-FAMILY TRANSCRIPTIONAL REGULATOR"/>
    <property type="match status" value="1"/>
</dbReference>
<dbReference type="InterPro" id="IPR009057">
    <property type="entry name" value="Homeodomain-like_sf"/>
</dbReference>
<dbReference type="Proteomes" id="UP001595969">
    <property type="component" value="Unassembled WGS sequence"/>
</dbReference>
<evidence type="ECO:0000313" key="5">
    <source>
        <dbReference type="EMBL" id="MFC4718363.1"/>
    </source>
</evidence>
<gene>
    <name evidence="5" type="ORF">ACFO5I_01195</name>
</gene>
<dbReference type="PROSITE" id="PS01124">
    <property type="entry name" value="HTH_ARAC_FAMILY_2"/>
    <property type="match status" value="1"/>
</dbReference>
<feature type="domain" description="HTH araC/xylS-type" evidence="4">
    <location>
        <begin position="160"/>
        <end position="258"/>
    </location>
</feature>
<keyword evidence="6" id="KW-1185">Reference proteome</keyword>
<dbReference type="RefSeq" id="WP_204653777.1">
    <property type="nucleotide sequence ID" value="NZ_JAFBFD010000013.1"/>
</dbReference>
<accession>A0ABV9MUR6</accession>
<protein>
    <submittedName>
        <fullName evidence="5">Helix-turn-helix domain-containing protein</fullName>
    </submittedName>
</protein>